<sequence length="208" mass="21600">MPDDDRSDVTAWSRSLLWAPGPPPAGDGAGDELLGYLCELVETRVCAPEDDLISALARVATSLGALDEHELVQCAQLLIVEAFESVVAALGAGMAAVARHAGDRRDVGSGAGAVVGLVASAIDEALRPAPAVPWPLGQPGADVQPVRAVLGAGHRGRADADLARVHLHVLLCPLIRRFPGLRPAVPLEQLPRHPSGLALGFDALPVVW</sequence>
<dbReference type="GO" id="GO:0005506">
    <property type="term" value="F:iron ion binding"/>
    <property type="evidence" value="ECO:0007669"/>
    <property type="project" value="InterPro"/>
</dbReference>
<dbReference type="RefSeq" id="WP_152727817.1">
    <property type="nucleotide sequence ID" value="NZ_JAABOZ010000001.1"/>
</dbReference>
<dbReference type="PANTHER" id="PTHR46696">
    <property type="entry name" value="P450, PUTATIVE (EUROFUNG)-RELATED"/>
    <property type="match status" value="1"/>
</dbReference>
<dbReference type="PANTHER" id="PTHR46696:SF1">
    <property type="entry name" value="CYTOCHROME P450 YJIB-RELATED"/>
    <property type="match status" value="1"/>
</dbReference>
<name>A0A7K3WDM7_9ACTN</name>
<dbReference type="Proteomes" id="UP000470470">
    <property type="component" value="Unassembled WGS sequence"/>
</dbReference>
<dbReference type="EMBL" id="JAAGWK010000015">
    <property type="protein sequence ID" value="NEL54578.1"/>
    <property type="molecule type" value="Genomic_DNA"/>
</dbReference>
<dbReference type="InterPro" id="IPR036396">
    <property type="entry name" value="Cyt_P450_sf"/>
</dbReference>
<dbReference type="GO" id="GO:0020037">
    <property type="term" value="F:heme binding"/>
    <property type="evidence" value="ECO:0007669"/>
    <property type="project" value="InterPro"/>
</dbReference>
<accession>A0A7K3WDM7</accession>
<reference evidence="2 3" key="1">
    <citation type="submission" date="2020-02" db="EMBL/GenBank/DDBJ databases">
        <title>The whole genome sequence of CPCC 205119.</title>
        <authorList>
            <person name="Jiang Z."/>
        </authorList>
    </citation>
    <scope>NUCLEOTIDE SEQUENCE [LARGE SCALE GENOMIC DNA]</scope>
    <source>
        <strain evidence="2 3">CPCC 205119</strain>
    </source>
</reference>
<keyword evidence="3" id="KW-1185">Reference proteome</keyword>
<dbReference type="GO" id="GO:0016705">
    <property type="term" value="F:oxidoreductase activity, acting on paired donors, with incorporation or reduction of molecular oxygen"/>
    <property type="evidence" value="ECO:0007669"/>
    <property type="project" value="InterPro"/>
</dbReference>
<dbReference type="GO" id="GO:0004497">
    <property type="term" value="F:monooxygenase activity"/>
    <property type="evidence" value="ECO:0007669"/>
    <property type="project" value="InterPro"/>
</dbReference>
<comment type="similarity">
    <text evidence="1">Belongs to the cytochrome P450 family.</text>
</comment>
<gene>
    <name evidence="2" type="ORF">G1H19_11255</name>
</gene>
<dbReference type="SUPFAM" id="SSF48264">
    <property type="entry name" value="Cytochrome P450"/>
    <property type="match status" value="1"/>
</dbReference>
<evidence type="ECO:0000313" key="3">
    <source>
        <dbReference type="Proteomes" id="UP000470470"/>
    </source>
</evidence>
<protein>
    <submittedName>
        <fullName evidence="2">Uncharacterized protein</fullName>
    </submittedName>
</protein>
<organism evidence="2 3">
    <name type="scientific">Goekera deserti</name>
    <dbReference type="NCBI Taxonomy" id="2497753"/>
    <lineage>
        <taxon>Bacteria</taxon>
        <taxon>Bacillati</taxon>
        <taxon>Actinomycetota</taxon>
        <taxon>Actinomycetes</taxon>
        <taxon>Geodermatophilales</taxon>
        <taxon>Geodermatophilaceae</taxon>
        <taxon>Goekera</taxon>
    </lineage>
</organism>
<proteinExistence type="inferred from homology"/>
<evidence type="ECO:0000256" key="1">
    <source>
        <dbReference type="ARBA" id="ARBA00010617"/>
    </source>
</evidence>
<comment type="caution">
    <text evidence="2">The sequence shown here is derived from an EMBL/GenBank/DDBJ whole genome shotgun (WGS) entry which is preliminary data.</text>
</comment>
<evidence type="ECO:0000313" key="2">
    <source>
        <dbReference type="EMBL" id="NEL54578.1"/>
    </source>
</evidence>
<dbReference type="Gene3D" id="1.10.630.10">
    <property type="entry name" value="Cytochrome P450"/>
    <property type="match status" value="1"/>
</dbReference>
<dbReference type="AlphaFoldDB" id="A0A7K3WDM7"/>